<protein>
    <submittedName>
        <fullName evidence="1">Uncharacterized protein</fullName>
    </submittedName>
</protein>
<keyword evidence="2" id="KW-1185">Reference proteome</keyword>
<name>H2XTR8_CIOIN</name>
<reference evidence="1" key="3">
    <citation type="submission" date="2025-08" db="UniProtKB">
        <authorList>
            <consortium name="Ensembl"/>
        </authorList>
    </citation>
    <scope>IDENTIFICATION</scope>
</reference>
<proteinExistence type="predicted"/>
<organism evidence="1 2">
    <name type="scientific">Ciona intestinalis</name>
    <name type="common">Transparent sea squirt</name>
    <name type="synonym">Ascidia intestinalis</name>
    <dbReference type="NCBI Taxonomy" id="7719"/>
    <lineage>
        <taxon>Eukaryota</taxon>
        <taxon>Metazoa</taxon>
        <taxon>Chordata</taxon>
        <taxon>Tunicata</taxon>
        <taxon>Ascidiacea</taxon>
        <taxon>Phlebobranchia</taxon>
        <taxon>Cionidae</taxon>
        <taxon>Ciona</taxon>
    </lineage>
</organism>
<sequence>MPYFMTAYTAGNSVKYSIHMLNLRTHKHTFPYRSSRKCFYRHF</sequence>
<dbReference type="InParanoid" id="H2XTR8"/>
<dbReference type="Ensembl" id="ENSCINT00000034895.1">
    <property type="protein sequence ID" value="ENSCINP00000033052.1"/>
    <property type="gene ID" value="ENSCING00000021056.1"/>
</dbReference>
<accession>H2XTR8</accession>
<dbReference type="AlphaFoldDB" id="H2XTR8"/>
<reference evidence="1" key="4">
    <citation type="submission" date="2025-09" db="UniProtKB">
        <authorList>
            <consortium name="Ensembl"/>
        </authorList>
    </citation>
    <scope>IDENTIFICATION</scope>
</reference>
<dbReference type="EMBL" id="EAAA01002431">
    <property type="status" value="NOT_ANNOTATED_CDS"/>
    <property type="molecule type" value="Genomic_DNA"/>
</dbReference>
<evidence type="ECO:0000313" key="1">
    <source>
        <dbReference type="Ensembl" id="ENSCINP00000033052.1"/>
    </source>
</evidence>
<dbReference type="Proteomes" id="UP000008144">
    <property type="component" value="Chromosome 7"/>
</dbReference>
<reference evidence="2" key="1">
    <citation type="journal article" date="2002" name="Science">
        <title>The draft genome of Ciona intestinalis: insights into chordate and vertebrate origins.</title>
        <authorList>
            <person name="Dehal P."/>
            <person name="Satou Y."/>
            <person name="Campbell R.K."/>
            <person name="Chapman J."/>
            <person name="Degnan B."/>
            <person name="De Tomaso A."/>
            <person name="Davidson B."/>
            <person name="Di Gregorio A."/>
            <person name="Gelpke M."/>
            <person name="Goodstein D.M."/>
            <person name="Harafuji N."/>
            <person name="Hastings K.E."/>
            <person name="Ho I."/>
            <person name="Hotta K."/>
            <person name="Huang W."/>
            <person name="Kawashima T."/>
            <person name="Lemaire P."/>
            <person name="Martinez D."/>
            <person name="Meinertzhagen I.A."/>
            <person name="Necula S."/>
            <person name="Nonaka M."/>
            <person name="Putnam N."/>
            <person name="Rash S."/>
            <person name="Saiga H."/>
            <person name="Satake M."/>
            <person name="Terry A."/>
            <person name="Yamada L."/>
            <person name="Wang H.G."/>
            <person name="Awazu S."/>
            <person name="Azumi K."/>
            <person name="Boore J."/>
            <person name="Branno M."/>
            <person name="Chin-Bow S."/>
            <person name="DeSantis R."/>
            <person name="Doyle S."/>
            <person name="Francino P."/>
            <person name="Keys D.N."/>
            <person name="Haga S."/>
            <person name="Hayashi H."/>
            <person name="Hino K."/>
            <person name="Imai K.S."/>
            <person name="Inaba K."/>
            <person name="Kano S."/>
            <person name="Kobayashi K."/>
            <person name="Kobayashi M."/>
            <person name="Lee B.I."/>
            <person name="Makabe K.W."/>
            <person name="Manohar C."/>
            <person name="Matassi G."/>
            <person name="Medina M."/>
            <person name="Mochizuki Y."/>
            <person name="Mount S."/>
            <person name="Morishita T."/>
            <person name="Miura S."/>
            <person name="Nakayama A."/>
            <person name="Nishizaka S."/>
            <person name="Nomoto H."/>
            <person name="Ohta F."/>
            <person name="Oishi K."/>
            <person name="Rigoutsos I."/>
            <person name="Sano M."/>
            <person name="Sasaki A."/>
            <person name="Sasakura Y."/>
            <person name="Shoguchi E."/>
            <person name="Shin-i T."/>
            <person name="Spagnuolo A."/>
            <person name="Stainier D."/>
            <person name="Suzuki M.M."/>
            <person name="Tassy O."/>
            <person name="Takatori N."/>
            <person name="Tokuoka M."/>
            <person name="Yagi K."/>
            <person name="Yoshizaki F."/>
            <person name="Wada S."/>
            <person name="Zhang C."/>
            <person name="Hyatt P.D."/>
            <person name="Larimer F."/>
            <person name="Detter C."/>
            <person name="Doggett N."/>
            <person name="Glavina T."/>
            <person name="Hawkins T."/>
            <person name="Richardson P."/>
            <person name="Lucas S."/>
            <person name="Kohara Y."/>
            <person name="Levine M."/>
            <person name="Satoh N."/>
            <person name="Rokhsar D.S."/>
        </authorList>
    </citation>
    <scope>NUCLEOTIDE SEQUENCE [LARGE SCALE GENOMIC DNA]</scope>
</reference>
<evidence type="ECO:0000313" key="2">
    <source>
        <dbReference type="Proteomes" id="UP000008144"/>
    </source>
</evidence>
<reference evidence="1" key="2">
    <citation type="journal article" date="2008" name="Genome Biol.">
        <title>Improved genome assembly and evidence-based global gene model set for the chordate Ciona intestinalis: new insight into intron and operon populations.</title>
        <authorList>
            <person name="Satou Y."/>
            <person name="Mineta K."/>
            <person name="Ogasawara M."/>
            <person name="Sasakura Y."/>
            <person name="Shoguchi E."/>
            <person name="Ueno K."/>
            <person name="Yamada L."/>
            <person name="Matsumoto J."/>
            <person name="Wasserscheid J."/>
            <person name="Dewar K."/>
            <person name="Wiley G.B."/>
            <person name="Macmil S.L."/>
            <person name="Roe B.A."/>
            <person name="Zeller R.W."/>
            <person name="Hastings K.E."/>
            <person name="Lemaire P."/>
            <person name="Lindquist E."/>
            <person name="Endo T."/>
            <person name="Hotta K."/>
            <person name="Inaba K."/>
        </authorList>
    </citation>
    <scope>NUCLEOTIDE SEQUENCE [LARGE SCALE GENOMIC DNA]</scope>
    <source>
        <strain evidence="1">wild type</strain>
    </source>
</reference>
<dbReference type="HOGENOM" id="CLU_3241856_0_0_1"/>